<dbReference type="InterPro" id="IPR007130">
    <property type="entry name" value="DAGAT"/>
</dbReference>
<evidence type="ECO:0000256" key="10">
    <source>
        <dbReference type="ARBA" id="ARBA00023315"/>
    </source>
</evidence>
<keyword evidence="6 11" id="KW-0256">Endoplasmic reticulum</keyword>
<proteinExistence type="inferred from homology"/>
<comment type="caution">
    <text evidence="12">The sequence shown here is derived from an EMBL/GenBank/DDBJ whole genome shotgun (WGS) entry which is preliminary data.</text>
</comment>
<comment type="similarity">
    <text evidence="2 11">Belongs to the diacylglycerol acyltransferase family.</text>
</comment>
<comment type="subcellular location">
    <subcellularLocation>
        <location evidence="1 11">Endoplasmic reticulum membrane</location>
        <topology evidence="1 11">Multi-pass membrane protein</topology>
    </subcellularLocation>
</comment>
<evidence type="ECO:0000256" key="9">
    <source>
        <dbReference type="ARBA" id="ARBA00023136"/>
    </source>
</evidence>
<evidence type="ECO:0000256" key="1">
    <source>
        <dbReference type="ARBA" id="ARBA00004477"/>
    </source>
</evidence>
<feature type="transmembrane region" description="Helical" evidence="11">
    <location>
        <begin position="54"/>
        <end position="76"/>
    </location>
</feature>
<evidence type="ECO:0000256" key="11">
    <source>
        <dbReference type="RuleBase" id="RU367023"/>
    </source>
</evidence>
<organism evidence="12 13">
    <name type="scientific">Chrysophaeum taylorii</name>
    <dbReference type="NCBI Taxonomy" id="2483200"/>
    <lineage>
        <taxon>Eukaryota</taxon>
        <taxon>Sar</taxon>
        <taxon>Stramenopiles</taxon>
        <taxon>Ochrophyta</taxon>
        <taxon>Pelagophyceae</taxon>
        <taxon>Pelagomonadales</taxon>
        <taxon>Pelagomonadaceae</taxon>
        <taxon>Chrysophaeum</taxon>
    </lineage>
</organism>
<reference evidence="12" key="1">
    <citation type="submission" date="2023-01" db="EMBL/GenBank/DDBJ databases">
        <title>Metagenome sequencing of chrysophaentin producing Chrysophaeum taylorii.</title>
        <authorList>
            <person name="Davison J."/>
            <person name="Bewley C."/>
        </authorList>
    </citation>
    <scope>NUCLEOTIDE SEQUENCE</scope>
    <source>
        <strain evidence="12">NIES-1699</strain>
    </source>
</reference>
<dbReference type="GO" id="GO:0004144">
    <property type="term" value="F:diacylglycerol O-acyltransferase activity"/>
    <property type="evidence" value="ECO:0007669"/>
    <property type="project" value="TreeGrafter"/>
</dbReference>
<evidence type="ECO:0000256" key="8">
    <source>
        <dbReference type="ARBA" id="ARBA00023098"/>
    </source>
</evidence>
<dbReference type="GO" id="GO:0005789">
    <property type="term" value="C:endoplasmic reticulum membrane"/>
    <property type="evidence" value="ECO:0007669"/>
    <property type="project" value="UniProtKB-SubCell"/>
</dbReference>
<feature type="transmembrane region" description="Helical" evidence="11">
    <location>
        <begin position="20"/>
        <end position="48"/>
    </location>
</feature>
<dbReference type="Proteomes" id="UP001230188">
    <property type="component" value="Unassembled WGS sequence"/>
</dbReference>
<evidence type="ECO:0000256" key="6">
    <source>
        <dbReference type="ARBA" id="ARBA00022824"/>
    </source>
</evidence>
<evidence type="ECO:0000256" key="5">
    <source>
        <dbReference type="ARBA" id="ARBA00022692"/>
    </source>
</evidence>
<dbReference type="PANTHER" id="PTHR12317">
    <property type="entry name" value="DIACYLGLYCEROL O-ACYLTRANSFERASE"/>
    <property type="match status" value="1"/>
</dbReference>
<keyword evidence="13" id="KW-1185">Reference proteome</keyword>
<gene>
    <name evidence="12" type="ORF">CTAYLR_008530</name>
</gene>
<evidence type="ECO:0000256" key="7">
    <source>
        <dbReference type="ARBA" id="ARBA00022989"/>
    </source>
</evidence>
<evidence type="ECO:0000256" key="4">
    <source>
        <dbReference type="ARBA" id="ARBA00022679"/>
    </source>
</evidence>
<evidence type="ECO:0000313" key="12">
    <source>
        <dbReference type="EMBL" id="KAJ8598227.1"/>
    </source>
</evidence>
<dbReference type="AlphaFoldDB" id="A0AAD7XEI1"/>
<evidence type="ECO:0000313" key="13">
    <source>
        <dbReference type="Proteomes" id="UP001230188"/>
    </source>
</evidence>
<keyword evidence="10" id="KW-0012">Acyltransferase</keyword>
<dbReference type="EMBL" id="JAQMWT010000683">
    <property type="protein sequence ID" value="KAJ8598227.1"/>
    <property type="molecule type" value="Genomic_DNA"/>
</dbReference>
<keyword evidence="3" id="KW-0444">Lipid biosynthesis</keyword>
<dbReference type="GO" id="GO:0019432">
    <property type="term" value="P:triglyceride biosynthetic process"/>
    <property type="evidence" value="ECO:0007669"/>
    <property type="project" value="TreeGrafter"/>
</dbReference>
<dbReference type="Pfam" id="PF03982">
    <property type="entry name" value="DAGAT"/>
    <property type="match status" value="1"/>
</dbReference>
<evidence type="ECO:0000256" key="2">
    <source>
        <dbReference type="ARBA" id="ARBA00005420"/>
    </source>
</evidence>
<accession>A0AAD7XEI1</accession>
<keyword evidence="5 11" id="KW-0812">Transmembrane</keyword>
<dbReference type="EC" id="2.3.1.-" evidence="11"/>
<keyword evidence="8" id="KW-0443">Lipid metabolism</keyword>
<name>A0AAD7XEI1_9STRA</name>
<evidence type="ECO:0000256" key="3">
    <source>
        <dbReference type="ARBA" id="ARBA00022516"/>
    </source>
</evidence>
<protein>
    <recommendedName>
        <fullName evidence="11">Acyltransferase</fullName>
        <ecNumber evidence="11">2.3.1.-</ecNumber>
    </recommendedName>
</protein>
<sequence length="341" mass="37441">MTSTVVHKSFLKSTAGERLLGFAAASVFSVTYYLAPAWILCAVVLAAFRPFDRLTLVVAGPVFVSLLLPSSIAANVGKRVLRSYPFQQIPKYFAYEEYHEFSDDDVGKAIHISGDRFVFACHPHGVFPFVATCAMLSTLGAPSDTGVSRYEHGQPSEDTPTAVASVLLRIPILKEITGMFGIIDASSDVLANRLKRGSFALYVGGLVEIFLSSRERETVVLRRRKGFIKLALQSGAKIVPVYLFGNTTCLSALTSGPLAALSRKFGVSLTLFWGRWGLPLPRPVKLVYARGRPIDLPHIPNPTQADIDKWHLHYCDKLLTLFDAYKSKNPDYANKTLDIAG</sequence>
<keyword evidence="9 11" id="KW-0472">Membrane</keyword>
<dbReference type="PANTHER" id="PTHR12317:SF63">
    <property type="entry name" value="DIACYLGLYCEROL O-ACYLTRANSFERASE 2"/>
    <property type="match status" value="1"/>
</dbReference>
<keyword evidence="7 11" id="KW-1133">Transmembrane helix</keyword>
<keyword evidence="4 11" id="KW-0808">Transferase</keyword>